<dbReference type="FunFam" id="3.40.50.720:FF:000209">
    <property type="entry name" value="Polyketide synthase Pks12"/>
    <property type="match status" value="1"/>
</dbReference>
<dbReference type="CDD" id="cd05195">
    <property type="entry name" value="enoyl_red"/>
    <property type="match status" value="1"/>
</dbReference>
<dbReference type="InParanoid" id="A0A2T2ZY61"/>
<dbReference type="SMART" id="SM00829">
    <property type="entry name" value="PKS_ER"/>
    <property type="match status" value="1"/>
</dbReference>
<dbReference type="Gene3D" id="3.30.559.10">
    <property type="entry name" value="Chloramphenicol acetyltransferase-like domain"/>
    <property type="match status" value="1"/>
</dbReference>
<feature type="domain" description="Ketosynthase family 3 (KS3)" evidence="13">
    <location>
        <begin position="4"/>
        <end position="433"/>
    </location>
</feature>
<reference evidence="15 16" key="1">
    <citation type="journal article" date="2018" name="Mycol. Prog.">
        <title>Coniella lustricola, a new species from submerged detritus.</title>
        <authorList>
            <person name="Raudabaugh D.B."/>
            <person name="Iturriaga T."/>
            <person name="Carver A."/>
            <person name="Mondo S."/>
            <person name="Pangilinan J."/>
            <person name="Lipzen A."/>
            <person name="He G."/>
            <person name="Amirebrahimi M."/>
            <person name="Grigoriev I.V."/>
            <person name="Miller A.N."/>
        </authorList>
    </citation>
    <scope>NUCLEOTIDE SEQUENCE [LARGE SCALE GENOMIC DNA]</scope>
    <source>
        <strain evidence="15 16">B22-T-1</strain>
    </source>
</reference>
<dbReference type="InterPro" id="IPR032821">
    <property type="entry name" value="PKS_assoc"/>
</dbReference>
<dbReference type="Pfam" id="PF16197">
    <property type="entry name" value="KAsynt_C_assoc"/>
    <property type="match status" value="1"/>
</dbReference>
<evidence type="ECO:0000259" key="12">
    <source>
        <dbReference type="PROSITE" id="PS50075"/>
    </source>
</evidence>
<dbReference type="Pfam" id="PF08659">
    <property type="entry name" value="KR"/>
    <property type="match status" value="1"/>
</dbReference>
<evidence type="ECO:0000259" key="14">
    <source>
        <dbReference type="PROSITE" id="PS52019"/>
    </source>
</evidence>
<dbReference type="OrthoDB" id="329835at2759"/>
<dbReference type="Pfam" id="PF14765">
    <property type="entry name" value="PS-DH"/>
    <property type="match status" value="1"/>
</dbReference>
<dbReference type="Pfam" id="PF00107">
    <property type="entry name" value="ADH_zinc_N"/>
    <property type="match status" value="1"/>
</dbReference>
<feature type="region of interest" description="Disordered" evidence="11">
    <location>
        <begin position="2511"/>
        <end position="2549"/>
    </location>
</feature>
<dbReference type="InterPro" id="IPR020843">
    <property type="entry name" value="ER"/>
</dbReference>
<dbReference type="SUPFAM" id="SSF52777">
    <property type="entry name" value="CoA-dependent acyltransferases"/>
    <property type="match status" value="2"/>
</dbReference>
<dbReference type="InterPro" id="IPR020841">
    <property type="entry name" value="PKS_Beta-ketoAc_synthase_dom"/>
</dbReference>
<dbReference type="InterPro" id="IPR050091">
    <property type="entry name" value="PKS_NRPS_Biosynth_Enz"/>
</dbReference>
<dbReference type="SUPFAM" id="SSF52151">
    <property type="entry name" value="FabD/lysophospholipase-like"/>
    <property type="match status" value="1"/>
</dbReference>
<comment type="similarity">
    <text evidence="1">Belongs to the carnitine/choline acetyltransferase family.</text>
</comment>
<dbReference type="SMART" id="SM00826">
    <property type="entry name" value="PKS_DH"/>
    <property type="match status" value="1"/>
</dbReference>
<dbReference type="InterPro" id="IPR023213">
    <property type="entry name" value="CAT-like_dom_sf"/>
</dbReference>
<feature type="active site" description="Proton acceptor" evidence="9">
    <location>
        <position position="2852"/>
    </location>
</feature>
<proteinExistence type="inferred from homology"/>
<dbReference type="Pfam" id="PF00698">
    <property type="entry name" value="Acyl_transf_1"/>
    <property type="match status" value="1"/>
</dbReference>
<dbReference type="SUPFAM" id="SSF53335">
    <property type="entry name" value="S-adenosyl-L-methionine-dependent methyltransferases"/>
    <property type="match status" value="1"/>
</dbReference>
<evidence type="ECO:0000256" key="4">
    <source>
        <dbReference type="ARBA" id="ARBA00022679"/>
    </source>
</evidence>
<dbReference type="PANTHER" id="PTHR43775:SF22">
    <property type="entry name" value="SYNTHASE, PUTATIVE (JCVI)-RELATED"/>
    <property type="match status" value="1"/>
</dbReference>
<dbReference type="SUPFAM" id="SSF55048">
    <property type="entry name" value="Probable ACP-binding domain of malonyl-CoA ACP transacylase"/>
    <property type="match status" value="1"/>
</dbReference>
<dbReference type="Proteomes" id="UP000241462">
    <property type="component" value="Unassembled WGS sequence"/>
</dbReference>
<dbReference type="InterPro" id="IPR049551">
    <property type="entry name" value="PKS_DH_C"/>
</dbReference>
<dbReference type="InterPro" id="IPR013154">
    <property type="entry name" value="ADH-like_N"/>
</dbReference>
<protein>
    <submittedName>
        <fullName evidence="15">Beta-ketoacyl synthase domain-containing protein</fullName>
    </submittedName>
</protein>
<dbReference type="InterPro" id="IPR013968">
    <property type="entry name" value="PKS_KR"/>
</dbReference>
<dbReference type="Pfam" id="PF23114">
    <property type="entry name" value="NAD-bd_HRPKS_sdrA"/>
    <property type="match status" value="1"/>
</dbReference>
<feature type="region of interest" description="N-terminal hotdog fold" evidence="10">
    <location>
        <begin position="1035"/>
        <end position="1175"/>
    </location>
</feature>
<dbReference type="STRING" id="2025994.A0A2T2ZY61"/>
<dbReference type="InterPro" id="IPR020806">
    <property type="entry name" value="PKS_PP-bd"/>
</dbReference>
<dbReference type="Gene3D" id="3.40.47.10">
    <property type="match status" value="1"/>
</dbReference>
<dbReference type="SUPFAM" id="SSF53901">
    <property type="entry name" value="Thiolase-like"/>
    <property type="match status" value="1"/>
</dbReference>
<dbReference type="InterPro" id="IPR036291">
    <property type="entry name" value="NAD(P)-bd_dom_sf"/>
</dbReference>
<dbReference type="InterPro" id="IPR049552">
    <property type="entry name" value="PKS_DH_N"/>
</dbReference>
<dbReference type="InterPro" id="IPR042104">
    <property type="entry name" value="PKS_dehydratase_sf"/>
</dbReference>
<dbReference type="InterPro" id="IPR029063">
    <property type="entry name" value="SAM-dependent_MTases_sf"/>
</dbReference>
<dbReference type="InterPro" id="IPR056501">
    <property type="entry name" value="NAD-bd_HRPKS_sdrA"/>
</dbReference>
<evidence type="ECO:0000313" key="15">
    <source>
        <dbReference type="EMBL" id="PSR79369.1"/>
    </source>
</evidence>
<dbReference type="GO" id="GO:0016491">
    <property type="term" value="F:oxidoreductase activity"/>
    <property type="evidence" value="ECO:0007669"/>
    <property type="project" value="UniProtKB-KW"/>
</dbReference>
<dbReference type="Pfam" id="PF21089">
    <property type="entry name" value="PKS_DH_N"/>
    <property type="match status" value="1"/>
</dbReference>
<dbReference type="GO" id="GO:0044550">
    <property type="term" value="P:secondary metabolite biosynthetic process"/>
    <property type="evidence" value="ECO:0007669"/>
    <property type="project" value="TreeGrafter"/>
</dbReference>
<dbReference type="SUPFAM" id="SSF50129">
    <property type="entry name" value="GroES-like"/>
    <property type="match status" value="1"/>
</dbReference>
<evidence type="ECO:0000256" key="3">
    <source>
        <dbReference type="ARBA" id="ARBA00022553"/>
    </source>
</evidence>
<dbReference type="Pfam" id="PF08242">
    <property type="entry name" value="Methyltransf_12"/>
    <property type="match status" value="1"/>
</dbReference>
<evidence type="ECO:0000256" key="1">
    <source>
        <dbReference type="ARBA" id="ARBA00005232"/>
    </source>
</evidence>
<keyword evidence="6" id="KW-0560">Oxidoreductase</keyword>
<dbReference type="Gene3D" id="3.30.70.250">
    <property type="entry name" value="Malonyl-CoA ACP transacylase, ACP-binding"/>
    <property type="match status" value="1"/>
</dbReference>
<evidence type="ECO:0000259" key="13">
    <source>
        <dbReference type="PROSITE" id="PS52004"/>
    </source>
</evidence>
<dbReference type="InterPro" id="IPR016039">
    <property type="entry name" value="Thiolase-like"/>
</dbReference>
<dbReference type="GO" id="GO:0031177">
    <property type="term" value="F:phosphopantetheine binding"/>
    <property type="evidence" value="ECO:0007669"/>
    <property type="project" value="InterPro"/>
</dbReference>
<feature type="compositionally biased region" description="Basic and acidic residues" evidence="11">
    <location>
        <begin position="2523"/>
        <end position="2536"/>
    </location>
</feature>
<dbReference type="Pfam" id="PF08240">
    <property type="entry name" value="ADH_N"/>
    <property type="match status" value="1"/>
</dbReference>
<dbReference type="InterPro" id="IPR042231">
    <property type="entry name" value="Cho/carn_acyl_trans_2"/>
</dbReference>
<name>A0A2T2ZY61_9PEZI</name>
<keyword evidence="8" id="KW-0012">Acyltransferase</keyword>
<dbReference type="PROSITE" id="PS52019">
    <property type="entry name" value="PKS_MFAS_DH"/>
    <property type="match status" value="1"/>
</dbReference>
<dbReference type="Gene3D" id="3.40.50.720">
    <property type="entry name" value="NAD(P)-binding Rossmann-like Domain"/>
    <property type="match status" value="2"/>
</dbReference>
<dbReference type="InterPro" id="IPR013149">
    <property type="entry name" value="ADH-like_C"/>
</dbReference>
<sequence length="3138" mass="340363">MARPAPIAVVGMGCRLPGGASTPSKFWDLMKEGQSGWARVPHDRWNATAFYHPDNEHREALNSQAAYFLKEDVSRFDAPFFNITSYEAHTMDPQGRLLLETTYEALESAGWPVEAIKGSDTSVFVGVFGRDYDRMGYKDIAQISRAQLTGTGEAILSNRISYVFDLKGASMTIDTGCSGSMVALHQACMTLRAGESRAAIVGGTELLLHPDQSITMSNGGMVNPDGKCYVFDSRGSGYARGEGAASVVLKLLEHAIEDGDPIHGVILNSALNQDGRTAGISLPNPVAQAELMRQVYSSAGVDPGETLYVEAHGTGTQAGDNAEVSSISQIFCDESATRTNDLYIGSVKSNIGHLEAASGVSGLIKTILVLKNGQVPPHLDFETPKPILRLHERRLKIAKSLVPLAPEGHTGPRRVSVNSFGYGGTNCHVVLESVQTALEAFRNNPASFNRALTNGHSPASATTNGVNGHSSSSGPKKLFDSISKAVSATVSSTTAAAATTIASSASPYSLLTSNGDSNGHKTATSTSTPRPLVFPISAASETAAQATAKNLAAWLTAKKDQDTETSFADLQNLAFTLSLRRSLHPYRTAFVASSHDELLAELTTQGSNATTKPVKARAGAASSIQLAFVFTGQGAQWFAMGRELLASSHVFRASLEASDRVLRDRGCEWSLLSELAKDEAASLVGRSEVSQPATTAIQLALVDLLADLGITPKAVVGHSSGEIAAAYAAGALTHEAAMTASYCRGVYSARAKTVNTIPGSMLAVGASEESVAPLAKQASRGKARVACINSPDSVTVSGDEAAVDELLQLLQSRDVFARKLKVDTAYHSHHMEAIAKEYREALEAVSYSSDTAEYGSGSGSPREGVTFYSSVTGKEKTSGFDAAYWTQNLVSQVRFSDALTALADGLSSSSAARNPSNVFVEIGPHAALMGPLRQTLAKRDEYKYSYFSALHRGQDAAKTALSVVARLFELGSPVKLDKVLRMDDASSASTAVSRNGGHQFKTLTELPPYAFDHGTSYWLESRLSRDHRLRKYPYHDLLGLFDVASNIHEPRWRYHISVKSIPWIKHHVVDGMIVFPGAGYIAMAIEGMKQLTEMRNISGEIDKFCLQNVAFIKPVMLKEEGLDGSTPEVELQLVITRSRTSESSPWESFRILSYESDGTWSDHASGMIRAQLKSAAQEDVEGIPNEESLRTQAAVDKYSHIQQASSVAVESEDVYAMLRSTGNDFGPSFTTLSGLEFSTECSGHGKVNIANVAKWMPKGFMQPHVIHPVTLDAVYQIAAIMFKRECSNAPLMPTFMKEIVMSADIAREPGAELFVATEVTPEGKASASGNSWVFQKSGSSFKLVSHTTAWQLRAIGEEVRDAETVPFHRKMNYRIEWEEDIDLMTEEQLQKRIYASYVQLLAYKHPHMAILEIGAGTGGSTLPMLQHLDRPEGPLLETYHYTDISSGFFEQAKTKFAAWDGYMEYKTLDVTKDPLKQGFEAGKYDLIMCSNVLHATPSMAVTLSNTRKLLKPGGRLVLYNQGPLMSRSLWHELLSRHSFNGVEVAIDDHLGPTPRGAVMVSKAIEEAEQQNTTRNTVHVISTSSSAVSDTIANGLVSAASHRGFKATSEVWDLSRSDEVNENTVYIVLDRGDKCILASPESEESFEKLKTLVTSCKTLLWVSLQEEASPHVTALKGLITGFARVVRRENDGVRFITLDVAGPVSSIHGKAPALKRLDSIVAVAMHVAETSFWPKSGDLAATENEYRLQEDGKLSIPRAQADTKFNSWVDRVYGASNSDQCVYQDPSRPLRLEVETPGLLNSLRFTDDESHKRPLAPNEIQIEARAYGVNFRDVFIALGQMLPGLPMAGECAGVVTAVGSDLKSEYKIGDRVMGLGAQAFASHPRLNGLWAHALPATLDLGFDAAASMPIIFLTAYHCLVDIAHLKKGQTVLIQAASGGVGQAAIQLAQWIGAEIYATVGSAEKRDLIMKTYGIPATHIFSSRDTSFKDGVMRVTKGRGVDVVLNSLAGEMLTHSWECVAPLGYHVEIGKADIYKRSHLSMTQFNKNVTFAAIDLMVLFGEAPRRMYQTFGEVVKLIEQGVLREVTPLMNLNMDHIEQSFRLIAGRKHRGKVILNIPEKEPLMVKATVPPPAALKLSQDGTYVIAGGLGDLGKRIARVMATHGAGHIVTLSRRDLDPETKQQIEAAMQSLGARLHIVKCDITSKSSVEAAAKYCQRNLPPVRGIVHGGMVLRDRPVAGMKLDDLLTALGPKVTGTINLDLAFQSTNLDFFIMLSSVTCVLGKAGQANYAAGNSFQDAFAHAHPQTPGHAAGTRYISINLGAVEGSEAIIAMGEKKKDLIRASVFLMSFEEVFKTLEYSMGPQAAHHGLVQSAMGFDRQSMVDANDDYSMFNPILSMVPYTRASQAAGGSGDGKVDLQAAIKSAKSIKQAEEVIISAIVEKFAVLLDRPVEDVNLDLPLANFGMDSLVSIEIKNWMGRSFEVNISAAEVTNASSIPALAEMIAQRSKLISDDVRGDSPAATKASADGDDHASAGESKAKPNGKTSKAAHGHSCCEHSTTLSRQPIADLKSSVEYFFSNASHFAKSPQELAKFKAAVQAFTADGSTAQKIYAQLAARAADPSVDSWSADIVTEALHLQTRSPLMHKSFSGTHHNSAVPHTQAERAALLASVTFQHKQDLEAGVVESAAPFGVPLCMYSSTWMFNSTREPHVGCDKMRKYEGDYCVVLRHGRVFKVSLKQGAQNVSVQQLEETFQRILDESPDDEPDASIGLLTSDDRDSWAKNREALLKVDPQNALYLQTIEASAFIICLEDTEAHTGLERVQQCVQGDGSNRWYDKGVQFIVAKNGTSSFLLDHSMLDGQVLLRLNESIHQAFREYQPSKKQQVNGGNSTTDGTRALTELEEYSAITSPALQEAIEILREKHQRMGTQRQYARHTLGSINGKMLTNFRSSAKAILDVAVQLATRLYFGYNPACWEAINMARFHKGRPDMIQQVSEPVAAFCAAALEGSRSKSELRKMMLAAAEDINDNAARAARGESHYNLMMAIKAMWPKEQNLPEIFTDAVFERAQPHLVISGITDEEGAQDKAYQLVWPEAFWVLYAILDDRCVFNVVGPVSGVAQFEKCLDDAGEIVKSLIHAGAA</sequence>
<dbReference type="InterPro" id="IPR013217">
    <property type="entry name" value="Methyltransf_12"/>
</dbReference>
<evidence type="ECO:0000256" key="8">
    <source>
        <dbReference type="ARBA" id="ARBA00023315"/>
    </source>
</evidence>
<keyword evidence="2" id="KW-0596">Phosphopantetheine</keyword>
<dbReference type="PROSITE" id="PS00440">
    <property type="entry name" value="ACYLTRANSF_C_2"/>
    <property type="match status" value="1"/>
</dbReference>
<dbReference type="FunFam" id="3.40.366.10:FF:000002">
    <property type="entry name" value="Probable polyketide synthase 2"/>
    <property type="match status" value="1"/>
</dbReference>
<dbReference type="CDD" id="cd00833">
    <property type="entry name" value="PKS"/>
    <property type="match status" value="1"/>
</dbReference>
<dbReference type="Gene3D" id="3.40.366.10">
    <property type="entry name" value="Malonyl-Coenzyme A Acyl Carrier Protein, domain 2"/>
    <property type="match status" value="1"/>
</dbReference>
<dbReference type="InterPro" id="IPR014043">
    <property type="entry name" value="Acyl_transferase_dom"/>
</dbReference>
<keyword evidence="3" id="KW-0597">Phosphoprotein</keyword>
<dbReference type="InterPro" id="IPR001227">
    <property type="entry name" value="Ac_transferase_dom_sf"/>
</dbReference>
<evidence type="ECO:0000256" key="11">
    <source>
        <dbReference type="SAM" id="MobiDB-lite"/>
    </source>
</evidence>
<dbReference type="PROSITE" id="PS50075">
    <property type="entry name" value="CARRIER"/>
    <property type="match status" value="1"/>
</dbReference>
<dbReference type="Gene3D" id="3.30.559.70">
    <property type="entry name" value="Choline/Carnitine o-acyltransferase, domain 2"/>
    <property type="match status" value="1"/>
</dbReference>
<feature type="region of interest" description="Disordered" evidence="11">
    <location>
        <begin position="452"/>
        <end position="474"/>
    </location>
</feature>
<dbReference type="Gene3D" id="1.10.1200.10">
    <property type="entry name" value="ACP-like"/>
    <property type="match status" value="1"/>
</dbReference>
<dbReference type="InterPro" id="IPR016035">
    <property type="entry name" value="Acyl_Trfase/lysoPLipase"/>
</dbReference>
<feature type="domain" description="Carrier" evidence="12">
    <location>
        <begin position="2427"/>
        <end position="2504"/>
    </location>
</feature>
<dbReference type="InterPro" id="IPR009081">
    <property type="entry name" value="PP-bd_ACP"/>
</dbReference>
<dbReference type="PANTHER" id="PTHR43775">
    <property type="entry name" value="FATTY ACID SYNTHASE"/>
    <property type="match status" value="1"/>
</dbReference>
<feature type="active site" description="Proton donor; for dehydratase activity" evidence="10">
    <location>
        <position position="1272"/>
    </location>
</feature>
<dbReference type="Gene3D" id="3.40.50.150">
    <property type="entry name" value="Vaccinia Virus protein VP39"/>
    <property type="match status" value="1"/>
</dbReference>
<dbReference type="InterPro" id="IPR057326">
    <property type="entry name" value="KR_dom"/>
</dbReference>
<dbReference type="GO" id="GO:0004312">
    <property type="term" value="F:fatty acid synthase activity"/>
    <property type="evidence" value="ECO:0007669"/>
    <property type="project" value="TreeGrafter"/>
</dbReference>
<evidence type="ECO:0000256" key="5">
    <source>
        <dbReference type="ARBA" id="ARBA00022857"/>
    </source>
</evidence>
<dbReference type="SUPFAM" id="SSF51735">
    <property type="entry name" value="NAD(P)-binding Rossmann-fold domains"/>
    <property type="match status" value="2"/>
</dbReference>
<dbReference type="InterPro" id="IPR016036">
    <property type="entry name" value="Malonyl_transacylase_ACP-bd"/>
</dbReference>
<evidence type="ECO:0000256" key="2">
    <source>
        <dbReference type="ARBA" id="ARBA00022450"/>
    </source>
</evidence>
<evidence type="ECO:0000256" key="10">
    <source>
        <dbReference type="PROSITE-ProRule" id="PRU01363"/>
    </source>
</evidence>
<dbReference type="InterPro" id="IPR014031">
    <property type="entry name" value="Ketoacyl_synth_C"/>
</dbReference>
<keyword evidence="16" id="KW-1185">Reference proteome</keyword>
<feature type="domain" description="PKS/mFAS DH" evidence="14">
    <location>
        <begin position="1035"/>
        <end position="1361"/>
    </location>
</feature>
<dbReference type="SMART" id="SM00823">
    <property type="entry name" value="PKS_PP"/>
    <property type="match status" value="1"/>
</dbReference>
<dbReference type="Gene3D" id="3.10.129.110">
    <property type="entry name" value="Polyketide synthase dehydratase"/>
    <property type="match status" value="1"/>
</dbReference>
<dbReference type="SMART" id="SM00825">
    <property type="entry name" value="PKS_KS"/>
    <property type="match status" value="1"/>
</dbReference>
<dbReference type="Pfam" id="PF00755">
    <property type="entry name" value="Carn_acyltransf"/>
    <property type="match status" value="1"/>
</dbReference>
<dbReference type="InterPro" id="IPR020807">
    <property type="entry name" value="PKS_DH"/>
</dbReference>
<dbReference type="SUPFAM" id="SSF47336">
    <property type="entry name" value="ACP-like"/>
    <property type="match status" value="1"/>
</dbReference>
<dbReference type="Pfam" id="PF02801">
    <property type="entry name" value="Ketoacyl-synt_C"/>
    <property type="match status" value="1"/>
</dbReference>
<dbReference type="Pfam" id="PF00109">
    <property type="entry name" value="ketoacyl-synt"/>
    <property type="match status" value="1"/>
</dbReference>
<dbReference type="CDD" id="cd02440">
    <property type="entry name" value="AdoMet_MTases"/>
    <property type="match status" value="1"/>
</dbReference>
<accession>A0A2T2ZY61</accession>
<dbReference type="SMART" id="SM00822">
    <property type="entry name" value="PKS_KR"/>
    <property type="match status" value="1"/>
</dbReference>
<dbReference type="GO" id="GO:1901336">
    <property type="term" value="P:lactone biosynthetic process"/>
    <property type="evidence" value="ECO:0007669"/>
    <property type="project" value="UniProtKB-ARBA"/>
</dbReference>
<dbReference type="InterPro" id="IPR036736">
    <property type="entry name" value="ACP-like_sf"/>
</dbReference>
<dbReference type="SMART" id="SM00827">
    <property type="entry name" value="PKS_AT"/>
    <property type="match status" value="1"/>
</dbReference>
<evidence type="ECO:0000256" key="6">
    <source>
        <dbReference type="ARBA" id="ARBA00023002"/>
    </source>
</evidence>
<gene>
    <name evidence="15" type="ORF">BD289DRAFT_396046</name>
</gene>
<evidence type="ECO:0000256" key="7">
    <source>
        <dbReference type="ARBA" id="ARBA00023268"/>
    </source>
</evidence>
<dbReference type="InterPro" id="IPR011032">
    <property type="entry name" value="GroES-like_sf"/>
</dbReference>
<dbReference type="PROSITE" id="PS52004">
    <property type="entry name" value="KS3_2"/>
    <property type="match status" value="1"/>
</dbReference>
<evidence type="ECO:0000313" key="16">
    <source>
        <dbReference type="Proteomes" id="UP000241462"/>
    </source>
</evidence>
<dbReference type="Pfam" id="PF23297">
    <property type="entry name" value="ACP_SdgA_C"/>
    <property type="match status" value="1"/>
</dbReference>
<dbReference type="Pfam" id="PF22621">
    <property type="entry name" value="CurL-like_PKS_C"/>
    <property type="match status" value="1"/>
</dbReference>
<dbReference type="InterPro" id="IPR000542">
    <property type="entry name" value="Carn_acyl_trans"/>
</dbReference>
<dbReference type="InterPro" id="IPR049900">
    <property type="entry name" value="PKS_mFAS_DH"/>
</dbReference>
<dbReference type="InterPro" id="IPR039551">
    <property type="entry name" value="Cho/carn_acyl_trans"/>
</dbReference>
<dbReference type="EMBL" id="KZ678568">
    <property type="protein sequence ID" value="PSR79369.1"/>
    <property type="molecule type" value="Genomic_DNA"/>
</dbReference>
<keyword evidence="7" id="KW-0511">Multifunctional enzyme</keyword>
<feature type="active site" description="Proton acceptor; for dehydratase activity" evidence="10">
    <location>
        <position position="1067"/>
    </location>
</feature>
<dbReference type="InterPro" id="IPR014030">
    <property type="entry name" value="Ketoacyl_synth_N"/>
</dbReference>
<organism evidence="15 16">
    <name type="scientific">Coniella lustricola</name>
    <dbReference type="NCBI Taxonomy" id="2025994"/>
    <lineage>
        <taxon>Eukaryota</taxon>
        <taxon>Fungi</taxon>
        <taxon>Dikarya</taxon>
        <taxon>Ascomycota</taxon>
        <taxon>Pezizomycotina</taxon>
        <taxon>Sordariomycetes</taxon>
        <taxon>Sordariomycetidae</taxon>
        <taxon>Diaporthales</taxon>
        <taxon>Schizoparmaceae</taxon>
        <taxon>Coniella</taxon>
    </lineage>
</organism>
<keyword evidence="4" id="KW-0808">Transferase</keyword>
<dbReference type="GO" id="GO:0006633">
    <property type="term" value="P:fatty acid biosynthetic process"/>
    <property type="evidence" value="ECO:0007669"/>
    <property type="project" value="TreeGrafter"/>
</dbReference>
<feature type="region of interest" description="C-terminal hotdog fold" evidence="10">
    <location>
        <begin position="1206"/>
        <end position="1361"/>
    </location>
</feature>
<evidence type="ECO:0000256" key="9">
    <source>
        <dbReference type="PIRSR" id="PIRSR600542-1"/>
    </source>
</evidence>
<keyword evidence="5" id="KW-0521">NADP</keyword>
<dbReference type="Gene3D" id="3.90.180.10">
    <property type="entry name" value="Medium-chain alcohol dehydrogenases, catalytic domain"/>
    <property type="match status" value="1"/>
</dbReference>